<protein>
    <submittedName>
        <fullName evidence="2">Uncharacterized protein</fullName>
    </submittedName>
</protein>
<dbReference type="RefSeq" id="WP_197003778.1">
    <property type="nucleotide sequence ID" value="NZ_BONS01000016.1"/>
</dbReference>
<dbReference type="EMBL" id="JADOUF010000001">
    <property type="protein sequence ID" value="MBG6136858.1"/>
    <property type="molecule type" value="Genomic_DNA"/>
</dbReference>
<evidence type="ECO:0000313" key="2">
    <source>
        <dbReference type="EMBL" id="MBG6136858.1"/>
    </source>
</evidence>
<comment type="caution">
    <text evidence="2">The sequence shown here is derived from an EMBL/GenBank/DDBJ whole genome shotgun (WGS) entry which is preliminary data.</text>
</comment>
<feature type="transmembrane region" description="Helical" evidence="1">
    <location>
        <begin position="152"/>
        <end position="169"/>
    </location>
</feature>
<accession>A0A8J7GRH9</accession>
<proteinExistence type="predicted"/>
<organism evidence="2 3">
    <name type="scientific">Longispora fulva</name>
    <dbReference type="NCBI Taxonomy" id="619741"/>
    <lineage>
        <taxon>Bacteria</taxon>
        <taxon>Bacillati</taxon>
        <taxon>Actinomycetota</taxon>
        <taxon>Actinomycetes</taxon>
        <taxon>Micromonosporales</taxon>
        <taxon>Micromonosporaceae</taxon>
        <taxon>Longispora</taxon>
    </lineage>
</organism>
<name>A0A8J7GRH9_9ACTN</name>
<gene>
    <name evidence="2" type="ORF">IW245_003052</name>
</gene>
<keyword evidence="1" id="KW-0472">Membrane</keyword>
<keyword evidence="3" id="KW-1185">Reference proteome</keyword>
<dbReference type="AlphaFoldDB" id="A0A8J7GRH9"/>
<dbReference type="Proteomes" id="UP000622552">
    <property type="component" value="Unassembled WGS sequence"/>
</dbReference>
<feature type="transmembrane region" description="Helical" evidence="1">
    <location>
        <begin position="123"/>
        <end position="140"/>
    </location>
</feature>
<sequence>MGSQEAAVAVLVPIVTAAVGGAGIVFQDWWNQRSRAGRRSAAFTDAARQVEFAVAWWKARELLGPVPDGDAEARERTLSRLRAAAELVDRTEHPVAGSRGPGTIRRLLLLYGFTRWSARLLRLAYYAALVLLFLITTVVLDEPGSAELTWDFYWAFLVAVLALGLRFWAATLNPPTE</sequence>
<feature type="transmembrane region" description="Helical" evidence="1">
    <location>
        <begin position="6"/>
        <end position="30"/>
    </location>
</feature>
<keyword evidence="1" id="KW-1133">Transmembrane helix</keyword>
<evidence type="ECO:0000256" key="1">
    <source>
        <dbReference type="SAM" id="Phobius"/>
    </source>
</evidence>
<evidence type="ECO:0000313" key="3">
    <source>
        <dbReference type="Proteomes" id="UP000622552"/>
    </source>
</evidence>
<keyword evidence="1" id="KW-0812">Transmembrane</keyword>
<reference evidence="2" key="1">
    <citation type="submission" date="2020-11" db="EMBL/GenBank/DDBJ databases">
        <title>Sequencing the genomes of 1000 actinobacteria strains.</title>
        <authorList>
            <person name="Klenk H.-P."/>
        </authorList>
    </citation>
    <scope>NUCLEOTIDE SEQUENCE</scope>
    <source>
        <strain evidence="2">DSM 45356</strain>
    </source>
</reference>